<organism evidence="1 2">
    <name type="scientific">Sporomusa termitida</name>
    <dbReference type="NCBI Taxonomy" id="2377"/>
    <lineage>
        <taxon>Bacteria</taxon>
        <taxon>Bacillati</taxon>
        <taxon>Bacillota</taxon>
        <taxon>Negativicutes</taxon>
        <taxon>Selenomonadales</taxon>
        <taxon>Sporomusaceae</taxon>
        <taxon>Sporomusa</taxon>
    </lineage>
</organism>
<dbReference type="RefSeq" id="WP_144352347.1">
    <property type="nucleotide sequence ID" value="NZ_CP036259.1"/>
</dbReference>
<accession>A0A517E097</accession>
<reference evidence="1 2" key="1">
    <citation type="submission" date="2019-02" db="EMBL/GenBank/DDBJ databases">
        <title>Closed genome of Sporomusa termitida DSM 4440.</title>
        <authorList>
            <person name="Poehlein A."/>
            <person name="Daniel R."/>
        </authorList>
    </citation>
    <scope>NUCLEOTIDE SEQUENCE [LARGE SCALE GENOMIC DNA]</scope>
    <source>
        <strain evidence="1 2">DSM 4440</strain>
    </source>
</reference>
<proteinExistence type="predicted"/>
<dbReference type="EMBL" id="CP036259">
    <property type="protein sequence ID" value="QDR83027.1"/>
    <property type="molecule type" value="Genomic_DNA"/>
</dbReference>
<dbReference type="KEGG" id="sted:SPTER_44870"/>
<dbReference type="AlphaFoldDB" id="A0A517E097"/>
<evidence type="ECO:0000313" key="2">
    <source>
        <dbReference type="Proteomes" id="UP000320776"/>
    </source>
</evidence>
<gene>
    <name evidence="1" type="ORF">SPTER_44870</name>
</gene>
<dbReference type="OrthoDB" id="1684880at2"/>
<name>A0A517E097_9FIRM</name>
<keyword evidence="2" id="KW-1185">Reference proteome</keyword>
<sequence length="68" mass="7993">MCGMNWYREQMAIAEDDVQRLSQLLTMMEDRYKLSQLAPADLEKINPMIISVYQEIISRKSLLLEKSL</sequence>
<protein>
    <submittedName>
        <fullName evidence="1">Uncharacterized protein</fullName>
    </submittedName>
</protein>
<dbReference type="Proteomes" id="UP000320776">
    <property type="component" value="Chromosome"/>
</dbReference>
<evidence type="ECO:0000313" key="1">
    <source>
        <dbReference type="EMBL" id="QDR83027.1"/>
    </source>
</evidence>